<gene>
    <name evidence="2" type="ORF">BKCO1_2000272</name>
</gene>
<sequence>MSSERNGSNASSSHKQLFRNYLESGRHPFRPMLAGNASSSHKQLFRNHLESGRPPFRPMLAGNAASAYMGYALDWRDLPDLSSAAATTTAPTYPLFQASSQMAYYPGQHQYNTYPGIHWWLDHVWPNEPPQDYSPPVDLDHTPPSNTVPTTHIQGEAVIPPSTLRPHLRGGADESPNYAKAIRYNHVRHPPNPPNPPDDKAAPTNEWTVVHHTVQPPSSLPSVVQPLTGQNVPEENAPTMKPLGRELGVEPDSESFEHDPAAFPDRGKKSREWKYKSRMRRQQEMQQQQQQQRGMIKKMPKKFRRKLRRKSVSIPFGISGADKLIEELWLDEASQEAAGDESGETAGVVENGQALASGSHDAGDGARQSPLWKVGVQIWMPMARVYCVLTELFGQLVTALLSIAMP</sequence>
<protein>
    <submittedName>
        <fullName evidence="2">Uncharacterized protein</fullName>
    </submittedName>
</protein>
<evidence type="ECO:0000256" key="1">
    <source>
        <dbReference type="SAM" id="MobiDB-lite"/>
    </source>
</evidence>
<dbReference type="RefSeq" id="XP_020134982.1">
    <property type="nucleotide sequence ID" value="XM_020272477.1"/>
</dbReference>
<dbReference type="Proteomes" id="UP000183809">
    <property type="component" value="Unassembled WGS sequence"/>
</dbReference>
<evidence type="ECO:0000313" key="2">
    <source>
        <dbReference type="EMBL" id="OJD39995.1"/>
    </source>
</evidence>
<feature type="compositionally biased region" description="Basic and acidic residues" evidence="1">
    <location>
        <begin position="255"/>
        <end position="270"/>
    </location>
</feature>
<feature type="region of interest" description="Disordered" evidence="1">
    <location>
        <begin position="249"/>
        <end position="270"/>
    </location>
</feature>
<proteinExistence type="predicted"/>
<dbReference type="EMBL" id="MNUE01000002">
    <property type="protein sequence ID" value="OJD39995.1"/>
    <property type="molecule type" value="Genomic_DNA"/>
</dbReference>
<accession>A0A1J9S4W1</accession>
<keyword evidence="3" id="KW-1185">Reference proteome</keyword>
<evidence type="ECO:0000313" key="3">
    <source>
        <dbReference type="Proteomes" id="UP000183809"/>
    </source>
</evidence>
<reference evidence="2 3" key="1">
    <citation type="submission" date="2016-10" db="EMBL/GenBank/DDBJ databases">
        <title>Proteomics and genomics reveal pathogen-plant mechanisms compatible with a hemibiotrophic lifestyle of Diplodia corticola.</title>
        <authorList>
            <person name="Fernandes I."/>
            <person name="De Jonge R."/>
            <person name="Van De Peer Y."/>
            <person name="Devreese B."/>
            <person name="Alves A."/>
            <person name="Esteves A.C."/>
        </authorList>
    </citation>
    <scope>NUCLEOTIDE SEQUENCE [LARGE SCALE GENOMIC DNA]</scope>
    <source>
        <strain evidence="2 3">CBS 112549</strain>
    </source>
</reference>
<organism evidence="2 3">
    <name type="scientific">Diplodia corticola</name>
    <dbReference type="NCBI Taxonomy" id="236234"/>
    <lineage>
        <taxon>Eukaryota</taxon>
        <taxon>Fungi</taxon>
        <taxon>Dikarya</taxon>
        <taxon>Ascomycota</taxon>
        <taxon>Pezizomycotina</taxon>
        <taxon>Dothideomycetes</taxon>
        <taxon>Dothideomycetes incertae sedis</taxon>
        <taxon>Botryosphaeriales</taxon>
        <taxon>Botryosphaeriaceae</taxon>
        <taxon>Diplodia</taxon>
    </lineage>
</organism>
<feature type="region of interest" description="Disordered" evidence="1">
    <location>
        <begin position="150"/>
        <end position="175"/>
    </location>
</feature>
<comment type="caution">
    <text evidence="2">The sequence shown here is derived from an EMBL/GenBank/DDBJ whole genome shotgun (WGS) entry which is preliminary data.</text>
</comment>
<dbReference type="AlphaFoldDB" id="A0A1J9S4W1"/>
<dbReference type="GeneID" id="31012736"/>
<name>A0A1J9S4W1_9PEZI</name>